<keyword evidence="3" id="KW-0804">Transcription</keyword>
<dbReference type="EnsemblMetazoa" id="CLYHEMT002756.1">
    <property type="protein sequence ID" value="CLYHEMP002756.1"/>
    <property type="gene ID" value="CLYHEMG002756"/>
</dbReference>
<sequence>MTKRSSSSTSLVSKDDSGKPKKSRQTNISDVQKFPFKNPEFQHSGTVKSGKKKGWKGLKQISSSERSQAPVDAPTYMNIESPPPLKPVRKYSDISGQLAKYTDPETGLYYSSTEEYKQIKRLPTDIVQGYLTLRNASTK</sequence>
<dbReference type="SMART" id="SM00993">
    <property type="entry name" value="YL1_C"/>
    <property type="match status" value="1"/>
</dbReference>
<dbReference type="PANTHER" id="PTHR31200">
    <property type="entry name" value="INO80 COMPLEX SUBUNIT C"/>
    <property type="match status" value="1"/>
</dbReference>
<organism evidence="7 8">
    <name type="scientific">Clytia hemisphaerica</name>
    <dbReference type="NCBI Taxonomy" id="252671"/>
    <lineage>
        <taxon>Eukaryota</taxon>
        <taxon>Metazoa</taxon>
        <taxon>Cnidaria</taxon>
        <taxon>Hydrozoa</taxon>
        <taxon>Hydroidolina</taxon>
        <taxon>Leptothecata</taxon>
        <taxon>Obeliida</taxon>
        <taxon>Clytiidae</taxon>
        <taxon>Clytia</taxon>
    </lineage>
</organism>
<evidence type="ECO:0000256" key="4">
    <source>
        <dbReference type="ARBA" id="ARBA00023242"/>
    </source>
</evidence>
<dbReference type="GO" id="GO:0006338">
    <property type="term" value="P:chromatin remodeling"/>
    <property type="evidence" value="ECO:0007669"/>
    <property type="project" value="InterPro"/>
</dbReference>
<feature type="domain" description="Vps72/YL1 C-terminal" evidence="6">
    <location>
        <begin position="90"/>
        <end position="119"/>
    </location>
</feature>
<evidence type="ECO:0000256" key="3">
    <source>
        <dbReference type="ARBA" id="ARBA00023163"/>
    </source>
</evidence>
<evidence type="ECO:0000259" key="6">
    <source>
        <dbReference type="SMART" id="SM00993"/>
    </source>
</evidence>
<keyword evidence="8" id="KW-1185">Reference proteome</keyword>
<dbReference type="Proteomes" id="UP000594262">
    <property type="component" value="Unplaced"/>
</dbReference>
<dbReference type="AlphaFoldDB" id="A0A7M5UQ76"/>
<protein>
    <recommendedName>
        <fullName evidence="6">Vps72/YL1 C-terminal domain-containing protein</fullName>
    </recommendedName>
</protein>
<evidence type="ECO:0000256" key="2">
    <source>
        <dbReference type="ARBA" id="ARBA00023015"/>
    </source>
</evidence>
<dbReference type="InterPro" id="IPR029525">
    <property type="entry name" value="INO80C/Ies6"/>
</dbReference>
<evidence type="ECO:0000256" key="5">
    <source>
        <dbReference type="SAM" id="MobiDB-lite"/>
    </source>
</evidence>
<evidence type="ECO:0000313" key="8">
    <source>
        <dbReference type="Proteomes" id="UP000594262"/>
    </source>
</evidence>
<dbReference type="GeneID" id="136817985"/>
<feature type="region of interest" description="Disordered" evidence="5">
    <location>
        <begin position="1"/>
        <end position="90"/>
    </location>
</feature>
<evidence type="ECO:0000313" key="7">
    <source>
        <dbReference type="EnsemblMetazoa" id="CLYHEMP002756.1"/>
    </source>
</evidence>
<keyword evidence="4" id="KW-0539">Nucleus</keyword>
<dbReference type="GO" id="GO:0031011">
    <property type="term" value="C:Ino80 complex"/>
    <property type="evidence" value="ECO:0007669"/>
    <property type="project" value="InterPro"/>
</dbReference>
<feature type="compositionally biased region" description="Low complexity" evidence="5">
    <location>
        <begin position="1"/>
        <end position="12"/>
    </location>
</feature>
<evidence type="ECO:0000256" key="1">
    <source>
        <dbReference type="ARBA" id="ARBA00004123"/>
    </source>
</evidence>
<keyword evidence="2" id="KW-0805">Transcription regulation</keyword>
<accession>A0A7M5UQ76</accession>
<dbReference type="Pfam" id="PF08265">
    <property type="entry name" value="YL1_C"/>
    <property type="match status" value="1"/>
</dbReference>
<dbReference type="OrthoDB" id="49520at2759"/>
<dbReference type="InterPro" id="IPR013272">
    <property type="entry name" value="Vps72/YL1_C"/>
</dbReference>
<name>A0A7M5UQ76_9CNID</name>
<reference evidence="7" key="1">
    <citation type="submission" date="2021-01" db="UniProtKB">
        <authorList>
            <consortium name="EnsemblMetazoa"/>
        </authorList>
    </citation>
    <scope>IDENTIFICATION</scope>
</reference>
<dbReference type="PANTHER" id="PTHR31200:SF1">
    <property type="entry name" value="INO80 COMPLEX SUBUNIT C"/>
    <property type="match status" value="1"/>
</dbReference>
<comment type="subcellular location">
    <subcellularLocation>
        <location evidence="1">Nucleus</location>
    </subcellularLocation>
</comment>
<dbReference type="RefSeq" id="XP_066930458.1">
    <property type="nucleotide sequence ID" value="XM_067074357.1"/>
</dbReference>
<proteinExistence type="predicted"/>